<dbReference type="Proteomes" id="UP001529491">
    <property type="component" value="Chromosome"/>
</dbReference>
<dbReference type="Gene3D" id="3.60.20.10">
    <property type="entry name" value="Glutamine Phosphoribosylpyrophosphate, subunit 1, domain 1"/>
    <property type="match status" value="1"/>
</dbReference>
<accession>A0ABZ0K2V4</accession>
<keyword evidence="7" id="KW-1185">Reference proteome</keyword>
<evidence type="ECO:0000256" key="5">
    <source>
        <dbReference type="SAM" id="Phobius"/>
    </source>
</evidence>
<dbReference type="Gene3D" id="1.10.439.10">
    <property type="entry name" value="Penicillin Amidohydrolase, domain 1"/>
    <property type="match status" value="1"/>
</dbReference>
<evidence type="ECO:0000313" key="6">
    <source>
        <dbReference type="EMBL" id="WOT06086.1"/>
    </source>
</evidence>
<dbReference type="EC" id="3.5.1.-" evidence="6"/>
<dbReference type="PANTHER" id="PTHR34218:SF4">
    <property type="entry name" value="ACYL-HOMOSERINE LACTONE ACYLASE QUIP"/>
    <property type="match status" value="1"/>
</dbReference>
<keyword evidence="3" id="KW-0865">Zymogen</keyword>
<comment type="subunit">
    <text evidence="4">Heterodimer of an alpha subunit and a beta subunit processed from the same precursor.</text>
</comment>
<protein>
    <submittedName>
        <fullName evidence="6">Penicillin acylase family protein</fullName>
        <ecNumber evidence="6">3.5.1.-</ecNumber>
    </submittedName>
</protein>
<dbReference type="InterPro" id="IPR043146">
    <property type="entry name" value="Penicillin_amidase_N_B-knob"/>
</dbReference>
<evidence type="ECO:0000256" key="1">
    <source>
        <dbReference type="ARBA" id="ARBA00006586"/>
    </source>
</evidence>
<evidence type="ECO:0000256" key="2">
    <source>
        <dbReference type="ARBA" id="ARBA00022801"/>
    </source>
</evidence>
<dbReference type="InterPro" id="IPR029055">
    <property type="entry name" value="Ntn_hydrolases_N"/>
</dbReference>
<dbReference type="RefSeq" id="WP_310470355.1">
    <property type="nucleotide sequence ID" value="NZ_CP136522.1"/>
</dbReference>
<dbReference type="InterPro" id="IPR002692">
    <property type="entry name" value="S45"/>
</dbReference>
<keyword evidence="5" id="KW-0472">Membrane</keyword>
<gene>
    <name evidence="6" type="ORF">RGE70_04540</name>
</gene>
<dbReference type="InterPro" id="IPR023343">
    <property type="entry name" value="Penicillin_amidase_dom1"/>
</dbReference>
<keyword evidence="2 6" id="KW-0378">Hydrolase</keyword>
<dbReference type="InterPro" id="IPR014395">
    <property type="entry name" value="Pen/GL7ACA/AHL_acylase"/>
</dbReference>
<dbReference type="Gene3D" id="1.10.1400.10">
    <property type="match status" value="1"/>
</dbReference>
<organism evidence="6 7">
    <name type="scientific">Shewanella youngdeokensis</name>
    <dbReference type="NCBI Taxonomy" id="2999068"/>
    <lineage>
        <taxon>Bacteria</taxon>
        <taxon>Pseudomonadati</taxon>
        <taxon>Pseudomonadota</taxon>
        <taxon>Gammaproteobacteria</taxon>
        <taxon>Alteromonadales</taxon>
        <taxon>Shewanellaceae</taxon>
        <taxon>Shewanella</taxon>
    </lineage>
</organism>
<evidence type="ECO:0000256" key="3">
    <source>
        <dbReference type="ARBA" id="ARBA00023145"/>
    </source>
</evidence>
<sequence length="764" mass="84773">MSKIVKGFSVSLLAVVFIIAVTVYLLLFMSLPRLNDTLSSPVISDNISIERDRLGTAVVTAGNRQDAAYGLGYAHGQDRFFQMDLLRRNAAGELAELFGEKALELDKRRRFHQFRKRANKILQTLPQEQLTGLTHYAQGVNDAVAAQAVDAFEYWVTGSTPRPWEPADSLLVSFSMYLDLQGKTISRDLSLTYLQSLFGAEMVDFILQPSQYQAPLDSSLISLNPPVIPELAAHHISQAVPKPISEPLAIGSNNWAITGALTRNGKPMLSDDMHLSFAVPIIWYRAQLNYQHNGDNISVTGVSLPGAPAIVVGSNGHVAWGFTNAYIDTADWVEIDANTELTIEEEIIKLPDSSVKYEIIKSPFGPVRGTAEQRYALSWVAHHDYAVDLSLAELDRVKNVQQGMTVASHIGMPVQNMMLVDTAGNAAWKLAGAFPSRTNPSDVAIATEEYQAKNWSLDKANLPHIINPDTNRLWSGNSRVVSTAQHVELGDGGYALGARSAQVRDGLFAKNKFSKDDFYRLQLDNQAHFLMPWQQQLLALLSSNPQKFAKDIKYLKAWQACACSDSIGYTLVRQYRQQLIDNTFAPLETQLDKSSQSLSALKRYLEPAMWQLIEAEPSSWLPAAHSSWNAHMLDSYQTAKQQLLAEHSQDDNMEDLRWGLVNALKIQHPFSKSLPILSRFLDMPVVAGFGDSYMPAVQGPSFGASQRFIVQPGDEANAILTIPGSQSGHPLSDFYRAGFGQYATQQHTPLLPRERLYRIDINAQ</sequence>
<dbReference type="EMBL" id="CP136522">
    <property type="protein sequence ID" value="WOT06086.1"/>
    <property type="molecule type" value="Genomic_DNA"/>
</dbReference>
<evidence type="ECO:0000256" key="4">
    <source>
        <dbReference type="ARBA" id="ARBA00038735"/>
    </source>
</evidence>
<dbReference type="SUPFAM" id="SSF56235">
    <property type="entry name" value="N-terminal nucleophile aminohydrolases (Ntn hydrolases)"/>
    <property type="match status" value="1"/>
</dbReference>
<evidence type="ECO:0000313" key="7">
    <source>
        <dbReference type="Proteomes" id="UP001529491"/>
    </source>
</evidence>
<dbReference type="Pfam" id="PF01804">
    <property type="entry name" value="Penicil_amidase"/>
    <property type="match status" value="1"/>
</dbReference>
<reference evidence="6 7" key="1">
    <citation type="submission" date="2023-10" db="EMBL/GenBank/DDBJ databases">
        <title>Complete genome sequence of Shewanella sp. DAU334.</title>
        <authorList>
            <person name="Lee Y.-S."/>
            <person name="Jeong H.-R."/>
            <person name="Hwang E.-J."/>
            <person name="Choi Y.-L."/>
            <person name="Kim G.-D."/>
        </authorList>
    </citation>
    <scope>NUCLEOTIDE SEQUENCE [LARGE SCALE GENOMIC DNA]</scope>
    <source>
        <strain evidence="6 7">DAU334</strain>
    </source>
</reference>
<feature type="transmembrane region" description="Helical" evidence="5">
    <location>
        <begin position="12"/>
        <end position="31"/>
    </location>
</feature>
<keyword evidence="5" id="KW-1133">Transmembrane helix</keyword>
<proteinExistence type="inferred from homology"/>
<dbReference type="Gene3D" id="2.30.120.10">
    <property type="match status" value="1"/>
</dbReference>
<dbReference type="CDD" id="cd03747">
    <property type="entry name" value="Ntn_PGA_like"/>
    <property type="match status" value="1"/>
</dbReference>
<dbReference type="GO" id="GO:0016787">
    <property type="term" value="F:hydrolase activity"/>
    <property type="evidence" value="ECO:0007669"/>
    <property type="project" value="UniProtKB-KW"/>
</dbReference>
<keyword evidence="5" id="KW-0812">Transmembrane</keyword>
<name>A0ABZ0K2V4_9GAMM</name>
<dbReference type="PANTHER" id="PTHR34218">
    <property type="entry name" value="PEPTIDASE S45 PENICILLIN AMIDASE"/>
    <property type="match status" value="1"/>
</dbReference>
<dbReference type="PIRSF" id="PIRSF001227">
    <property type="entry name" value="Pen_acylase"/>
    <property type="match status" value="1"/>
</dbReference>
<dbReference type="InterPro" id="IPR043147">
    <property type="entry name" value="Penicillin_amidase_A-knob"/>
</dbReference>
<comment type="similarity">
    <text evidence="1">Belongs to the peptidase S45 family.</text>
</comment>